<comment type="caution">
    <text evidence="2">The sequence shown here is derived from an EMBL/GenBank/DDBJ whole genome shotgun (WGS) entry which is preliminary data.</text>
</comment>
<protein>
    <submittedName>
        <fullName evidence="2">Uncharacterized protein</fullName>
    </submittedName>
</protein>
<dbReference type="EMBL" id="RDQH01000335">
    <property type="protein sequence ID" value="RXH90632.1"/>
    <property type="molecule type" value="Genomic_DNA"/>
</dbReference>
<evidence type="ECO:0000256" key="1">
    <source>
        <dbReference type="SAM" id="Phobius"/>
    </source>
</evidence>
<gene>
    <name evidence="2" type="ORF">DVH24_035396</name>
</gene>
<accession>A0A498JA03</accession>
<keyword evidence="1" id="KW-1133">Transmembrane helix</keyword>
<organism evidence="2 3">
    <name type="scientific">Malus domestica</name>
    <name type="common">Apple</name>
    <name type="synonym">Pyrus malus</name>
    <dbReference type="NCBI Taxonomy" id="3750"/>
    <lineage>
        <taxon>Eukaryota</taxon>
        <taxon>Viridiplantae</taxon>
        <taxon>Streptophyta</taxon>
        <taxon>Embryophyta</taxon>
        <taxon>Tracheophyta</taxon>
        <taxon>Spermatophyta</taxon>
        <taxon>Magnoliopsida</taxon>
        <taxon>eudicotyledons</taxon>
        <taxon>Gunneridae</taxon>
        <taxon>Pentapetalae</taxon>
        <taxon>rosids</taxon>
        <taxon>fabids</taxon>
        <taxon>Rosales</taxon>
        <taxon>Rosaceae</taxon>
        <taxon>Amygdaloideae</taxon>
        <taxon>Maleae</taxon>
        <taxon>Malus</taxon>
    </lineage>
</organism>
<dbReference type="AlphaFoldDB" id="A0A498JA03"/>
<proteinExistence type="predicted"/>
<feature type="transmembrane region" description="Helical" evidence="1">
    <location>
        <begin position="83"/>
        <end position="106"/>
    </location>
</feature>
<evidence type="ECO:0000313" key="3">
    <source>
        <dbReference type="Proteomes" id="UP000290289"/>
    </source>
</evidence>
<dbReference type="Proteomes" id="UP000290289">
    <property type="component" value="Chromosome 9"/>
</dbReference>
<keyword evidence="1" id="KW-0472">Membrane</keyword>
<keyword evidence="3" id="KW-1185">Reference proteome</keyword>
<keyword evidence="1" id="KW-0812">Transmembrane</keyword>
<sequence length="132" mass="15063">MVEAPKANSTEENSIHKAPALTRKGLAPQYISDELGVMLAARRLLNWRRCSLMKMSSKYKKNKSYHSKINPTLCSMGHAHNSLFCMPSSPQLCLLLFIFFCFLLSFPTPFPNILLLFLFSFLPIADLRAYYP</sequence>
<evidence type="ECO:0000313" key="2">
    <source>
        <dbReference type="EMBL" id="RXH90632.1"/>
    </source>
</evidence>
<name>A0A498JA03_MALDO</name>
<reference evidence="2 3" key="1">
    <citation type="submission" date="2018-10" db="EMBL/GenBank/DDBJ databases">
        <title>A high-quality apple genome assembly.</title>
        <authorList>
            <person name="Hu J."/>
        </authorList>
    </citation>
    <scope>NUCLEOTIDE SEQUENCE [LARGE SCALE GENOMIC DNA]</scope>
    <source>
        <strain evidence="3">cv. HFTH1</strain>
        <tissue evidence="2">Young leaf</tissue>
    </source>
</reference>